<evidence type="ECO:0008006" key="4">
    <source>
        <dbReference type="Google" id="ProtNLM"/>
    </source>
</evidence>
<keyword evidence="3" id="KW-1185">Reference proteome</keyword>
<dbReference type="Proteomes" id="UP000239576">
    <property type="component" value="Unassembled WGS sequence"/>
</dbReference>
<proteinExistence type="predicted"/>
<evidence type="ECO:0000313" key="3">
    <source>
        <dbReference type="Proteomes" id="UP000239576"/>
    </source>
</evidence>
<name>A0A2T1E1J4_9CYAN</name>
<comment type="caution">
    <text evidence="2">The sequence shown here is derived from an EMBL/GenBank/DDBJ whole genome shotgun (WGS) entry which is preliminary data.</text>
</comment>
<dbReference type="AlphaFoldDB" id="A0A2T1E1J4"/>
<reference evidence="2 3" key="2">
    <citation type="submission" date="2018-03" db="EMBL/GenBank/DDBJ databases">
        <title>The ancient ancestry and fast evolution of plastids.</title>
        <authorList>
            <person name="Moore K.R."/>
            <person name="Magnabosco C."/>
            <person name="Momper L."/>
            <person name="Gold D.A."/>
            <person name="Bosak T."/>
            <person name="Fournier G.P."/>
        </authorList>
    </citation>
    <scope>NUCLEOTIDE SEQUENCE [LARGE SCALE GENOMIC DNA]</scope>
    <source>
        <strain evidence="2 3">ULC18</strain>
    </source>
</reference>
<evidence type="ECO:0000313" key="2">
    <source>
        <dbReference type="EMBL" id="PSB26626.1"/>
    </source>
</evidence>
<reference evidence="3" key="1">
    <citation type="submission" date="2018-02" db="EMBL/GenBank/DDBJ databases">
        <authorList>
            <person name="Moore K."/>
            <person name="Momper L."/>
        </authorList>
    </citation>
    <scope>NUCLEOTIDE SEQUENCE [LARGE SCALE GENOMIC DNA]</scope>
    <source>
        <strain evidence="3">ULC18</strain>
    </source>
</reference>
<feature type="transmembrane region" description="Helical" evidence="1">
    <location>
        <begin position="78"/>
        <end position="98"/>
    </location>
</feature>
<keyword evidence="1" id="KW-0812">Transmembrane</keyword>
<evidence type="ECO:0000256" key="1">
    <source>
        <dbReference type="SAM" id="Phobius"/>
    </source>
</evidence>
<gene>
    <name evidence="2" type="ORF">C7B82_19155</name>
</gene>
<protein>
    <recommendedName>
        <fullName evidence="4">DUF2232 domain-containing protein</fullName>
    </recommendedName>
</protein>
<feature type="transmembrane region" description="Helical" evidence="1">
    <location>
        <begin position="12"/>
        <end position="33"/>
    </location>
</feature>
<feature type="transmembrane region" description="Helical" evidence="1">
    <location>
        <begin position="144"/>
        <end position="163"/>
    </location>
</feature>
<keyword evidence="1" id="KW-1133">Transmembrane helix</keyword>
<keyword evidence="1" id="KW-0472">Membrane</keyword>
<dbReference type="OrthoDB" id="530295at2"/>
<feature type="transmembrane region" description="Helical" evidence="1">
    <location>
        <begin position="110"/>
        <end position="132"/>
    </location>
</feature>
<sequence length="181" mass="19547">MKPWTLKDYVFAAFMTIGIAVASAIAVPLTLGIPLPGVRTIVWAPFGGIFLTLGMARLQRSGSVALMIGTLALLLSRLSWIITAFLVISLVITEIMMLVRGGYRSKFNRLLGNVIFFASTTVTGALIGAYTASPGLTQWLSQPWILLPMTLLSGLAGAIGWWLGELVIKQLQRAGKLDVDR</sequence>
<feature type="transmembrane region" description="Helical" evidence="1">
    <location>
        <begin position="40"/>
        <end position="58"/>
    </location>
</feature>
<dbReference type="EMBL" id="PVWK01000102">
    <property type="protein sequence ID" value="PSB26626.1"/>
    <property type="molecule type" value="Genomic_DNA"/>
</dbReference>
<accession>A0A2T1E1J4</accession>
<organism evidence="2 3">
    <name type="scientific">Stenomitos frigidus ULC18</name>
    <dbReference type="NCBI Taxonomy" id="2107698"/>
    <lineage>
        <taxon>Bacteria</taxon>
        <taxon>Bacillati</taxon>
        <taxon>Cyanobacteriota</taxon>
        <taxon>Cyanophyceae</taxon>
        <taxon>Leptolyngbyales</taxon>
        <taxon>Leptolyngbyaceae</taxon>
        <taxon>Stenomitos</taxon>
    </lineage>
</organism>